<dbReference type="InterPro" id="IPR007367">
    <property type="entry name" value="DUF433"/>
</dbReference>
<organism evidence="1 2">
    <name type="scientific">Moorena bouillonii PNG</name>
    <dbReference type="NCBI Taxonomy" id="568701"/>
    <lineage>
        <taxon>Bacteria</taxon>
        <taxon>Bacillati</taxon>
        <taxon>Cyanobacteriota</taxon>
        <taxon>Cyanophyceae</taxon>
        <taxon>Coleofasciculales</taxon>
        <taxon>Coleofasciculaceae</taxon>
        <taxon>Moorena</taxon>
    </lineage>
</organism>
<dbReference type="PANTHER" id="PTHR34849:SF1">
    <property type="entry name" value="SLR0770 PROTEIN"/>
    <property type="match status" value="1"/>
</dbReference>
<dbReference type="SUPFAM" id="SSF46689">
    <property type="entry name" value="Homeodomain-like"/>
    <property type="match status" value="1"/>
</dbReference>
<evidence type="ECO:0000313" key="1">
    <source>
        <dbReference type="EMBL" id="OLT60736.1"/>
    </source>
</evidence>
<sequence length="107" mass="12475">MSIQQITTEYIAIDPDYCYGKPRIAGTRMPVAAIAEMYLEMKESLEEIAHKYDLSLAQVHGAMAYYFEHQEEIDRHTMETDRLVEQIKGNSPTSTFQEQWRQITGER</sequence>
<dbReference type="InterPro" id="IPR036388">
    <property type="entry name" value="WH-like_DNA-bd_sf"/>
</dbReference>
<dbReference type="AlphaFoldDB" id="A0A1U7N485"/>
<reference evidence="1 2" key="1">
    <citation type="submission" date="2016-10" db="EMBL/GenBank/DDBJ databases">
        <title>Comparative genomics uncovers the prolific and rare metabolic potential of the cyanobacterial genus Moorea.</title>
        <authorList>
            <person name="Leao T."/>
            <person name="Castelao G."/>
            <person name="Korobeynikov A."/>
            <person name="Monroe E.A."/>
            <person name="Podell S."/>
            <person name="Glukhov E."/>
            <person name="Allen E."/>
            <person name="Gerwick W.H."/>
            <person name="Gerwick L."/>
        </authorList>
    </citation>
    <scope>NUCLEOTIDE SEQUENCE [LARGE SCALE GENOMIC DNA]</scope>
    <source>
        <strain evidence="1 2">PNG5-198</strain>
    </source>
</reference>
<dbReference type="InterPro" id="IPR009057">
    <property type="entry name" value="Homeodomain-like_sf"/>
</dbReference>
<name>A0A1U7N485_9CYAN</name>
<dbReference type="Pfam" id="PF04255">
    <property type="entry name" value="DUF433"/>
    <property type="match status" value="1"/>
</dbReference>
<dbReference type="EMBL" id="MKZS01000001">
    <property type="protein sequence ID" value="OLT60736.1"/>
    <property type="molecule type" value="Genomic_DNA"/>
</dbReference>
<comment type="caution">
    <text evidence="1">The sequence shown here is derived from an EMBL/GenBank/DDBJ whole genome shotgun (WGS) entry which is preliminary data.</text>
</comment>
<dbReference type="RefSeq" id="WP_075901246.1">
    <property type="nucleotide sequence ID" value="NZ_MKZS01000001.1"/>
</dbReference>
<protein>
    <recommendedName>
        <fullName evidence="3">DUF433 domain-containing protein</fullName>
    </recommendedName>
</protein>
<evidence type="ECO:0008006" key="3">
    <source>
        <dbReference type="Google" id="ProtNLM"/>
    </source>
</evidence>
<dbReference type="Gene3D" id="1.10.10.10">
    <property type="entry name" value="Winged helix-like DNA-binding domain superfamily/Winged helix DNA-binding domain"/>
    <property type="match status" value="1"/>
</dbReference>
<keyword evidence="2" id="KW-1185">Reference proteome</keyword>
<dbReference type="PANTHER" id="PTHR34849">
    <property type="entry name" value="SSL5025 PROTEIN"/>
    <property type="match status" value="1"/>
</dbReference>
<dbReference type="Proteomes" id="UP000186657">
    <property type="component" value="Unassembled WGS sequence"/>
</dbReference>
<proteinExistence type="predicted"/>
<accession>A0A1U7N485</accession>
<evidence type="ECO:0000313" key="2">
    <source>
        <dbReference type="Proteomes" id="UP000186657"/>
    </source>
</evidence>
<gene>
    <name evidence="1" type="ORF">BJP37_18675</name>
</gene>